<reference evidence="1 2" key="1">
    <citation type="submission" date="2020-08" db="EMBL/GenBank/DDBJ databases">
        <title>Genomic Encyclopedia of Type Strains, Phase IV (KMG-IV): sequencing the most valuable type-strain genomes for metagenomic binning, comparative biology and taxonomic classification.</title>
        <authorList>
            <person name="Goeker M."/>
        </authorList>
    </citation>
    <scope>NUCLEOTIDE SEQUENCE [LARGE SCALE GENOMIC DNA]</scope>
    <source>
        <strain evidence="1 2">DSM 103377</strain>
    </source>
</reference>
<evidence type="ECO:0008006" key="3">
    <source>
        <dbReference type="Google" id="ProtNLM"/>
    </source>
</evidence>
<comment type="caution">
    <text evidence="1">The sequence shown here is derived from an EMBL/GenBank/DDBJ whole genome shotgun (WGS) entry which is preliminary data.</text>
</comment>
<dbReference type="EMBL" id="JACIJS010000002">
    <property type="protein sequence ID" value="MBB5514802.1"/>
    <property type="molecule type" value="Genomic_DNA"/>
</dbReference>
<evidence type="ECO:0000313" key="2">
    <source>
        <dbReference type="Proteomes" id="UP000553766"/>
    </source>
</evidence>
<proteinExistence type="predicted"/>
<dbReference type="AlphaFoldDB" id="A0A840WMB5"/>
<keyword evidence="2" id="KW-1185">Reference proteome</keyword>
<dbReference type="Proteomes" id="UP000553766">
    <property type="component" value="Unassembled WGS sequence"/>
</dbReference>
<name>A0A840WMB5_9RHOB</name>
<evidence type="ECO:0000313" key="1">
    <source>
        <dbReference type="EMBL" id="MBB5514802.1"/>
    </source>
</evidence>
<protein>
    <recommendedName>
        <fullName evidence="3">Phosphomannomutase</fullName>
    </recommendedName>
</protein>
<sequence length="80" mass="8802">MFTIEHEFDGTLVTLVDDDGDAVHGDVTIYIQDDGVILEQADAHTDMVNRIRLSDGQVKDLVAALNLPEGTYQRAGKDQD</sequence>
<dbReference type="RefSeq" id="WP_184008780.1">
    <property type="nucleotide sequence ID" value="NZ_JACIJS010000002.1"/>
</dbReference>
<organism evidence="1 2">
    <name type="scientific">Rubricella aquisinus</name>
    <dbReference type="NCBI Taxonomy" id="2028108"/>
    <lineage>
        <taxon>Bacteria</taxon>
        <taxon>Pseudomonadati</taxon>
        <taxon>Pseudomonadota</taxon>
        <taxon>Alphaproteobacteria</taxon>
        <taxon>Rhodobacterales</taxon>
        <taxon>Paracoccaceae</taxon>
        <taxon>Rubricella</taxon>
    </lineage>
</organism>
<gene>
    <name evidence="1" type="ORF">FHS89_000808</name>
</gene>
<accession>A0A840WMB5</accession>